<comment type="caution">
    <text evidence="2">The sequence shown here is derived from an EMBL/GenBank/DDBJ whole genome shotgun (WGS) entry which is preliminary data.</text>
</comment>
<evidence type="ECO:0000313" key="2">
    <source>
        <dbReference type="EMBL" id="PSC72627.1"/>
    </source>
</evidence>
<protein>
    <submittedName>
        <fullName evidence="2">Uncharacterized protein</fullName>
    </submittedName>
</protein>
<evidence type="ECO:0000256" key="1">
    <source>
        <dbReference type="SAM" id="MobiDB-lite"/>
    </source>
</evidence>
<keyword evidence="3" id="KW-1185">Reference proteome</keyword>
<feature type="compositionally biased region" description="Low complexity" evidence="1">
    <location>
        <begin position="241"/>
        <end position="257"/>
    </location>
</feature>
<accession>A0A2P6VEX7</accession>
<evidence type="ECO:0000313" key="3">
    <source>
        <dbReference type="Proteomes" id="UP000239649"/>
    </source>
</evidence>
<reference evidence="2 3" key="1">
    <citation type="journal article" date="2018" name="Plant J.">
        <title>Genome sequences of Chlorella sorokiniana UTEX 1602 and Micractinium conductrix SAG 241.80: implications to maltose excretion by a green alga.</title>
        <authorList>
            <person name="Arriola M.B."/>
            <person name="Velmurugan N."/>
            <person name="Zhang Y."/>
            <person name="Plunkett M.H."/>
            <person name="Hondzo H."/>
            <person name="Barney B.M."/>
        </authorList>
    </citation>
    <scope>NUCLEOTIDE SEQUENCE [LARGE SCALE GENOMIC DNA]</scope>
    <source>
        <strain evidence="2 3">SAG 241.80</strain>
    </source>
</reference>
<dbReference type="EMBL" id="LHPF02000009">
    <property type="protein sequence ID" value="PSC72627.1"/>
    <property type="molecule type" value="Genomic_DNA"/>
</dbReference>
<organism evidence="2 3">
    <name type="scientific">Micractinium conductrix</name>
    <dbReference type="NCBI Taxonomy" id="554055"/>
    <lineage>
        <taxon>Eukaryota</taxon>
        <taxon>Viridiplantae</taxon>
        <taxon>Chlorophyta</taxon>
        <taxon>core chlorophytes</taxon>
        <taxon>Trebouxiophyceae</taxon>
        <taxon>Chlorellales</taxon>
        <taxon>Chlorellaceae</taxon>
        <taxon>Chlorella clade</taxon>
        <taxon>Micractinium</taxon>
    </lineage>
</organism>
<feature type="region of interest" description="Disordered" evidence="1">
    <location>
        <begin position="1"/>
        <end position="57"/>
    </location>
</feature>
<dbReference type="STRING" id="554055.A0A2P6VEX7"/>
<name>A0A2P6VEX7_9CHLO</name>
<sequence>MQLLTTTPRSVAPAASGARSAAAPAPAACLRASSSQRSAPGTQRQQLGAAQQRVQQRNGVVAARRPAAARRLHVAASTANYGGEWATPRDSYVTVGLAHCFAKGEDGKLQDQYVIEPITANALECMKAGGKTSFLHVFSMRLGEALEKNKASFPEEFAIGSFCEEYETRCDSCARTWMRPHALDNLLDIVPLGQMKGGFNYSVSDKRVLNADNIVNDDDNIKQDISIDVYGRKTKEEAAAAISAKDAPAAAPAAPAAAEEDDMDALLSV</sequence>
<dbReference type="AlphaFoldDB" id="A0A2P6VEX7"/>
<dbReference type="OrthoDB" id="201809at2759"/>
<gene>
    <name evidence="2" type="ORF">C2E20_4052</name>
</gene>
<proteinExistence type="predicted"/>
<feature type="compositionally biased region" description="Low complexity" evidence="1">
    <location>
        <begin position="8"/>
        <end position="35"/>
    </location>
</feature>
<feature type="compositionally biased region" description="Low complexity" evidence="1">
    <location>
        <begin position="43"/>
        <end position="57"/>
    </location>
</feature>
<feature type="compositionally biased region" description="Acidic residues" evidence="1">
    <location>
        <begin position="258"/>
        <end position="269"/>
    </location>
</feature>
<dbReference type="Proteomes" id="UP000239649">
    <property type="component" value="Unassembled WGS sequence"/>
</dbReference>
<feature type="region of interest" description="Disordered" evidence="1">
    <location>
        <begin position="241"/>
        <end position="269"/>
    </location>
</feature>